<evidence type="ECO:0000256" key="2">
    <source>
        <dbReference type="ARBA" id="ARBA00022670"/>
    </source>
</evidence>
<keyword evidence="6" id="KW-0482">Metalloprotease</keyword>
<dbReference type="Gene3D" id="3.40.390.10">
    <property type="entry name" value="Collagenase (Catalytic Domain)"/>
    <property type="match status" value="1"/>
</dbReference>
<evidence type="ECO:0000259" key="8">
    <source>
        <dbReference type="Pfam" id="PF05649"/>
    </source>
</evidence>
<dbReference type="Pfam" id="PF05649">
    <property type="entry name" value="Peptidase_M13_N"/>
    <property type="match status" value="1"/>
</dbReference>
<dbReference type="GO" id="GO:0005886">
    <property type="term" value="C:plasma membrane"/>
    <property type="evidence" value="ECO:0007669"/>
    <property type="project" value="TreeGrafter"/>
</dbReference>
<evidence type="ECO:0000256" key="5">
    <source>
        <dbReference type="ARBA" id="ARBA00022833"/>
    </source>
</evidence>
<dbReference type="Gene3D" id="1.10.1380.10">
    <property type="entry name" value="Neutral endopeptidase , domain2"/>
    <property type="match status" value="1"/>
</dbReference>
<evidence type="ECO:0000313" key="9">
    <source>
        <dbReference type="EMBL" id="GFO22716.1"/>
    </source>
</evidence>
<dbReference type="CDD" id="cd08662">
    <property type="entry name" value="M13"/>
    <property type="match status" value="1"/>
</dbReference>
<dbReference type="InterPro" id="IPR008753">
    <property type="entry name" value="Peptidase_M13_N"/>
</dbReference>
<dbReference type="PANTHER" id="PTHR11733:SF133">
    <property type="entry name" value="PHOSPHATE-REGULATING NEUTRAL ENDOPEPTIDASE PHEX"/>
    <property type="match status" value="1"/>
</dbReference>
<evidence type="ECO:0000256" key="4">
    <source>
        <dbReference type="ARBA" id="ARBA00022801"/>
    </source>
</evidence>
<name>A0AAV4BQI0_9GAST</name>
<keyword evidence="10" id="KW-1185">Reference proteome</keyword>
<dbReference type="EMBL" id="BLXT01005446">
    <property type="protein sequence ID" value="GFO22716.1"/>
    <property type="molecule type" value="Genomic_DNA"/>
</dbReference>
<dbReference type="AlphaFoldDB" id="A0AAV4BQI0"/>
<organism evidence="9 10">
    <name type="scientific">Plakobranchus ocellatus</name>
    <dbReference type="NCBI Taxonomy" id="259542"/>
    <lineage>
        <taxon>Eukaryota</taxon>
        <taxon>Metazoa</taxon>
        <taxon>Spiralia</taxon>
        <taxon>Lophotrochozoa</taxon>
        <taxon>Mollusca</taxon>
        <taxon>Gastropoda</taxon>
        <taxon>Heterobranchia</taxon>
        <taxon>Euthyneura</taxon>
        <taxon>Panpulmonata</taxon>
        <taxon>Sacoglossa</taxon>
        <taxon>Placobranchoidea</taxon>
        <taxon>Plakobranchidae</taxon>
        <taxon>Plakobranchus</taxon>
    </lineage>
</organism>
<evidence type="ECO:0000313" key="10">
    <source>
        <dbReference type="Proteomes" id="UP000735302"/>
    </source>
</evidence>
<dbReference type="InterPro" id="IPR024079">
    <property type="entry name" value="MetalloPept_cat_dom_sf"/>
</dbReference>
<evidence type="ECO:0000259" key="7">
    <source>
        <dbReference type="Pfam" id="PF01431"/>
    </source>
</evidence>
<dbReference type="InterPro" id="IPR000718">
    <property type="entry name" value="Peptidase_M13"/>
</dbReference>
<dbReference type="PANTHER" id="PTHR11733">
    <property type="entry name" value="ZINC METALLOPROTEASE FAMILY M13 NEPRILYSIN-RELATED"/>
    <property type="match status" value="1"/>
</dbReference>
<feature type="domain" description="Peptidase M13 N-terminal" evidence="8">
    <location>
        <begin position="1"/>
        <end position="44"/>
    </location>
</feature>
<dbReference type="PROSITE" id="PS51885">
    <property type="entry name" value="NEPRILYSIN"/>
    <property type="match status" value="1"/>
</dbReference>
<keyword evidence="3" id="KW-0479">Metal-binding</keyword>
<evidence type="ECO:0000256" key="1">
    <source>
        <dbReference type="ARBA" id="ARBA00001947"/>
    </source>
</evidence>
<proteinExistence type="predicted"/>
<gene>
    <name evidence="9" type="ORF">PoB_004922100</name>
</gene>
<dbReference type="Proteomes" id="UP000735302">
    <property type="component" value="Unassembled WGS sequence"/>
</dbReference>
<dbReference type="SUPFAM" id="SSF55486">
    <property type="entry name" value="Metalloproteases ('zincins'), catalytic domain"/>
    <property type="match status" value="1"/>
</dbReference>
<dbReference type="GO" id="GO:0016485">
    <property type="term" value="P:protein processing"/>
    <property type="evidence" value="ECO:0007669"/>
    <property type="project" value="TreeGrafter"/>
</dbReference>
<comment type="cofactor">
    <cofactor evidence="1">
        <name>Zn(2+)</name>
        <dbReference type="ChEBI" id="CHEBI:29105"/>
    </cofactor>
</comment>
<dbReference type="InterPro" id="IPR018497">
    <property type="entry name" value="Peptidase_M13_C"/>
</dbReference>
<dbReference type="InterPro" id="IPR042089">
    <property type="entry name" value="Peptidase_M13_dom_2"/>
</dbReference>
<evidence type="ECO:0000256" key="3">
    <source>
        <dbReference type="ARBA" id="ARBA00022723"/>
    </source>
</evidence>
<accession>A0AAV4BQI0</accession>
<dbReference type="GO" id="GO:0004222">
    <property type="term" value="F:metalloendopeptidase activity"/>
    <property type="evidence" value="ECO:0007669"/>
    <property type="project" value="InterPro"/>
</dbReference>
<dbReference type="GO" id="GO:0046872">
    <property type="term" value="F:metal ion binding"/>
    <property type="evidence" value="ECO:0007669"/>
    <property type="project" value="UniProtKB-KW"/>
</dbReference>
<feature type="domain" description="Peptidase M13 C-terminal" evidence="7">
    <location>
        <begin position="103"/>
        <end position="308"/>
    </location>
</feature>
<keyword evidence="2" id="KW-0645">Protease</keyword>
<dbReference type="PRINTS" id="PR00786">
    <property type="entry name" value="NEPRILYSIN"/>
</dbReference>
<comment type="caution">
    <text evidence="9">The sequence shown here is derived from an EMBL/GenBank/DDBJ whole genome shotgun (WGS) entry which is preliminary data.</text>
</comment>
<evidence type="ECO:0000256" key="6">
    <source>
        <dbReference type="ARBA" id="ARBA00023049"/>
    </source>
</evidence>
<keyword evidence="4" id="KW-0378">Hydrolase</keyword>
<keyword evidence="5" id="KW-0862">Zinc</keyword>
<sequence>MNVMVDNLMRAFCELLEEATWMGDKTKAEAHKKLAAMGRKIGYPDYGFIDEEIEEKYKSLVMTPDNLYENLDTLFWTKSKKRLNNTIESMNKTTWRKPTFLVNAFYSPRKNYIVFPAGILQPPVFSERFPVSINYGAIGTIIGHEITHGFDNKGSQYDKDGLLRMWWQPEDWVHFKEKGQRLIDRYGNFTDELSGMKINGITTQQENVADNGGLKEGYRAYKKMTMGKEDAKLLPGLNLTHDQLFFLSFAQRACWKATKANAIAHVLSSKHAPNKFRVIGSLQNFPDFAKAYKCPVGSPMNPEKKCSVW</sequence>
<protein>
    <submittedName>
        <fullName evidence="9">Endothelin-converting enzyme 1</fullName>
    </submittedName>
</protein>
<reference evidence="9 10" key="1">
    <citation type="journal article" date="2021" name="Elife">
        <title>Chloroplast acquisition without the gene transfer in kleptoplastic sea slugs, Plakobranchus ocellatus.</title>
        <authorList>
            <person name="Maeda T."/>
            <person name="Takahashi S."/>
            <person name="Yoshida T."/>
            <person name="Shimamura S."/>
            <person name="Takaki Y."/>
            <person name="Nagai Y."/>
            <person name="Toyoda A."/>
            <person name="Suzuki Y."/>
            <person name="Arimoto A."/>
            <person name="Ishii H."/>
            <person name="Satoh N."/>
            <person name="Nishiyama T."/>
            <person name="Hasebe M."/>
            <person name="Maruyama T."/>
            <person name="Minagawa J."/>
            <person name="Obokata J."/>
            <person name="Shigenobu S."/>
        </authorList>
    </citation>
    <scope>NUCLEOTIDE SEQUENCE [LARGE SCALE GENOMIC DNA]</scope>
</reference>
<dbReference type="Pfam" id="PF01431">
    <property type="entry name" value="Peptidase_M13"/>
    <property type="match status" value="1"/>
</dbReference>